<organism evidence="2 3">
    <name type="scientific">Rhodanobacter denitrificans</name>
    <dbReference type="NCBI Taxonomy" id="666685"/>
    <lineage>
        <taxon>Bacteria</taxon>
        <taxon>Pseudomonadati</taxon>
        <taxon>Pseudomonadota</taxon>
        <taxon>Gammaproteobacteria</taxon>
        <taxon>Lysobacterales</taxon>
        <taxon>Rhodanobacteraceae</taxon>
        <taxon>Rhodanobacter</taxon>
    </lineage>
</organism>
<proteinExistence type="predicted"/>
<keyword evidence="1" id="KW-0812">Transmembrane</keyword>
<keyword evidence="1" id="KW-1133">Transmembrane helix</keyword>
<evidence type="ECO:0000313" key="2">
    <source>
        <dbReference type="EMBL" id="PZQ09213.1"/>
    </source>
</evidence>
<feature type="transmembrane region" description="Helical" evidence="1">
    <location>
        <begin position="155"/>
        <end position="176"/>
    </location>
</feature>
<dbReference type="Proteomes" id="UP000249046">
    <property type="component" value="Unassembled WGS sequence"/>
</dbReference>
<dbReference type="EMBL" id="QFPO01000034">
    <property type="protein sequence ID" value="PZQ09213.1"/>
    <property type="molecule type" value="Genomic_DNA"/>
</dbReference>
<feature type="transmembrane region" description="Helical" evidence="1">
    <location>
        <begin position="12"/>
        <end position="33"/>
    </location>
</feature>
<protein>
    <recommendedName>
        <fullName evidence="4">Peptidase M50 domain-containing protein</fullName>
    </recommendedName>
</protein>
<dbReference type="AlphaFoldDB" id="A0A2W5LVY4"/>
<feature type="transmembrane region" description="Helical" evidence="1">
    <location>
        <begin position="123"/>
        <end position="143"/>
    </location>
</feature>
<evidence type="ECO:0008006" key="4">
    <source>
        <dbReference type="Google" id="ProtNLM"/>
    </source>
</evidence>
<accession>A0A2W5LVY4</accession>
<evidence type="ECO:0000256" key="1">
    <source>
        <dbReference type="SAM" id="Phobius"/>
    </source>
</evidence>
<name>A0A2W5LVY4_9GAMM</name>
<comment type="caution">
    <text evidence="2">The sequence shown here is derived from an EMBL/GenBank/DDBJ whole genome shotgun (WGS) entry which is preliminary data.</text>
</comment>
<evidence type="ECO:0000313" key="3">
    <source>
        <dbReference type="Proteomes" id="UP000249046"/>
    </source>
</evidence>
<gene>
    <name evidence="2" type="ORF">DI564_18045</name>
</gene>
<sequence length="179" mass="19705">MSSKNTRLLPLASTLFLVGIFTFVVHEFAHWLAGTLLGYPMRMTPNQAHSTTPMLPLHESIVSAAGPLVTYAQAAVGYRLVTRRSALVGFALVYMAFFMRLVAMGVSTFNPNDEARISLELGLGLWTLPALAVAVLLVLVVLASRRMRIHVREQLVCYLVASIVVTAFVGVDALWFRRT</sequence>
<reference evidence="2 3" key="1">
    <citation type="submission" date="2017-08" db="EMBL/GenBank/DDBJ databases">
        <title>Infants hospitalized years apart are colonized by the same room-sourced microbial strains.</title>
        <authorList>
            <person name="Brooks B."/>
            <person name="Olm M.R."/>
            <person name="Firek B.A."/>
            <person name="Baker R."/>
            <person name="Thomas B.C."/>
            <person name="Morowitz M.J."/>
            <person name="Banfield J.F."/>
        </authorList>
    </citation>
    <scope>NUCLEOTIDE SEQUENCE [LARGE SCALE GENOMIC DNA]</scope>
    <source>
        <strain evidence="2">S2_005_003_R2_42</strain>
    </source>
</reference>
<feature type="transmembrane region" description="Helical" evidence="1">
    <location>
        <begin position="85"/>
        <end position="103"/>
    </location>
</feature>
<keyword evidence="1" id="KW-0472">Membrane</keyword>